<dbReference type="EMBL" id="CP029145">
    <property type="protein sequence ID" value="AWM32778.1"/>
    <property type="molecule type" value="Genomic_DNA"/>
</dbReference>
<organism evidence="1 2">
    <name type="scientific">Hymenobacter nivis</name>
    <dbReference type="NCBI Taxonomy" id="1850093"/>
    <lineage>
        <taxon>Bacteria</taxon>
        <taxon>Pseudomonadati</taxon>
        <taxon>Bacteroidota</taxon>
        <taxon>Cytophagia</taxon>
        <taxon>Cytophagales</taxon>
        <taxon>Hymenobacteraceae</taxon>
        <taxon>Hymenobacter</taxon>
    </lineage>
</organism>
<sequence length="88" mass="9646">MAGDWVAGDGQSLRSTVQAAGQTFISVVSPYAQRTGLTVALQDYTDKKTGELALLRTLLTDFQDWGPVLTLAALHVQKNSRCHRSQRQ</sequence>
<dbReference type="Proteomes" id="UP000245999">
    <property type="component" value="Chromosome"/>
</dbReference>
<keyword evidence="2" id="KW-1185">Reference proteome</keyword>
<gene>
    <name evidence="1" type="ORF">DDQ68_08290</name>
</gene>
<proteinExistence type="predicted"/>
<name>A0A2Z3GIA6_9BACT</name>
<evidence type="ECO:0000313" key="1">
    <source>
        <dbReference type="EMBL" id="AWM32778.1"/>
    </source>
</evidence>
<dbReference type="OrthoDB" id="574640at2"/>
<evidence type="ECO:0000313" key="2">
    <source>
        <dbReference type="Proteomes" id="UP000245999"/>
    </source>
</evidence>
<accession>A0A2Z3GIA6</accession>
<dbReference type="AlphaFoldDB" id="A0A2Z3GIA6"/>
<dbReference type="KEGG" id="hnv:DDQ68_08290"/>
<protein>
    <submittedName>
        <fullName evidence="1">Uncharacterized protein</fullName>
    </submittedName>
</protein>
<dbReference type="RefSeq" id="WP_109655874.1">
    <property type="nucleotide sequence ID" value="NZ_CP029145.1"/>
</dbReference>
<reference evidence="2" key="1">
    <citation type="submission" date="2018-04" db="EMBL/GenBank/DDBJ databases">
        <title>Complete genome of Antarctic heterotrophic bacterium Hymenobacter nivis.</title>
        <authorList>
            <person name="Terashima M."/>
        </authorList>
    </citation>
    <scope>NUCLEOTIDE SEQUENCE [LARGE SCALE GENOMIC DNA]</scope>
    <source>
        <strain evidence="2">NBRC 111535</strain>
    </source>
</reference>